<dbReference type="EMBL" id="JAAGNX010000001">
    <property type="protein sequence ID" value="NDV61813.1"/>
    <property type="molecule type" value="Genomic_DNA"/>
</dbReference>
<comment type="similarity">
    <text evidence="1">Belongs to the pseudouridine synthase RluA family.</text>
</comment>
<name>A0A6B2LZE2_9BACT</name>
<organism evidence="3 4">
    <name type="scientific">Oceanipulchritudo coccoides</name>
    <dbReference type="NCBI Taxonomy" id="2706888"/>
    <lineage>
        <taxon>Bacteria</taxon>
        <taxon>Pseudomonadati</taxon>
        <taxon>Verrucomicrobiota</taxon>
        <taxon>Opitutia</taxon>
        <taxon>Puniceicoccales</taxon>
        <taxon>Oceanipulchritudinaceae</taxon>
        <taxon>Oceanipulchritudo</taxon>
    </lineage>
</organism>
<dbReference type="Gene3D" id="3.30.2350.10">
    <property type="entry name" value="Pseudouridine synthase"/>
    <property type="match status" value="1"/>
</dbReference>
<gene>
    <name evidence="3" type="ORF">G0Q06_05060</name>
</gene>
<dbReference type="SUPFAM" id="SSF55120">
    <property type="entry name" value="Pseudouridine synthase"/>
    <property type="match status" value="1"/>
</dbReference>
<dbReference type="GO" id="GO:0140098">
    <property type="term" value="F:catalytic activity, acting on RNA"/>
    <property type="evidence" value="ECO:0007669"/>
    <property type="project" value="UniProtKB-ARBA"/>
</dbReference>
<keyword evidence="4" id="KW-1185">Reference proteome</keyword>
<dbReference type="GO" id="GO:0003723">
    <property type="term" value="F:RNA binding"/>
    <property type="evidence" value="ECO:0007669"/>
    <property type="project" value="InterPro"/>
</dbReference>
<dbReference type="GO" id="GO:0009982">
    <property type="term" value="F:pseudouridine synthase activity"/>
    <property type="evidence" value="ECO:0007669"/>
    <property type="project" value="InterPro"/>
</dbReference>
<dbReference type="InterPro" id="IPR050188">
    <property type="entry name" value="RluA_PseudoU_synthase"/>
</dbReference>
<dbReference type="InterPro" id="IPR006145">
    <property type="entry name" value="PsdUridine_synth_RsuA/RluA"/>
</dbReference>
<feature type="domain" description="Pseudouridine synthase RsuA/RluA-like" evidence="2">
    <location>
        <begin position="29"/>
        <end position="178"/>
    </location>
</feature>
<dbReference type="Pfam" id="PF00849">
    <property type="entry name" value="PseudoU_synth_2"/>
    <property type="match status" value="1"/>
</dbReference>
<dbReference type="CDD" id="cd02869">
    <property type="entry name" value="PseudoU_synth_RluA_like"/>
    <property type="match status" value="1"/>
</dbReference>
<dbReference type="InterPro" id="IPR020103">
    <property type="entry name" value="PsdUridine_synth_cat_dom_sf"/>
</dbReference>
<evidence type="ECO:0000313" key="4">
    <source>
        <dbReference type="Proteomes" id="UP000478417"/>
    </source>
</evidence>
<protein>
    <submittedName>
        <fullName evidence="3">RNA pseudouridine synthase</fullName>
    </submittedName>
</protein>
<sequence>MSIESPFGAEALLIKPEQLESWIMEESEDIIVLDKPGWVVCHPSKNGPWSSLVGAVREARGLDRIHLVSRLDRETSGVVILAKHHKAASQLQTAFSKRNTKKRYLALLKGHLKEARTTESNLEKDPESEVVVKQRVSFGGRGKSALTHFRPLEYWGPHTLAEVTPESGRKHQIRVHAAWLEHPVLGDKIYAGDPSWYLEFIENGWTDRLDRELRYPRQALHAADLEVWGEDWKFTFSAPCPFEAEGYRTLAESETA</sequence>
<dbReference type="GO" id="GO:0000455">
    <property type="term" value="P:enzyme-directed rRNA pseudouridine synthesis"/>
    <property type="evidence" value="ECO:0007669"/>
    <property type="project" value="TreeGrafter"/>
</dbReference>
<reference evidence="3 4" key="1">
    <citation type="submission" date="2020-02" db="EMBL/GenBank/DDBJ databases">
        <title>Albibacoteraceae fam. nov., the first described family within the subdivision 4 Verrucomicrobia.</title>
        <authorList>
            <person name="Xi F."/>
        </authorList>
    </citation>
    <scope>NUCLEOTIDE SEQUENCE [LARGE SCALE GENOMIC DNA]</scope>
    <source>
        <strain evidence="3 4">CK1056</strain>
    </source>
</reference>
<evidence type="ECO:0000313" key="3">
    <source>
        <dbReference type="EMBL" id="NDV61813.1"/>
    </source>
</evidence>
<evidence type="ECO:0000259" key="2">
    <source>
        <dbReference type="Pfam" id="PF00849"/>
    </source>
</evidence>
<proteinExistence type="inferred from homology"/>
<dbReference type="AlphaFoldDB" id="A0A6B2LZE2"/>
<comment type="caution">
    <text evidence="3">The sequence shown here is derived from an EMBL/GenBank/DDBJ whole genome shotgun (WGS) entry which is preliminary data.</text>
</comment>
<accession>A0A6B2LZE2</accession>
<dbReference type="Proteomes" id="UP000478417">
    <property type="component" value="Unassembled WGS sequence"/>
</dbReference>
<evidence type="ECO:0000256" key="1">
    <source>
        <dbReference type="ARBA" id="ARBA00010876"/>
    </source>
</evidence>
<dbReference type="RefSeq" id="WP_163963072.1">
    <property type="nucleotide sequence ID" value="NZ_JAAGNX010000001.1"/>
</dbReference>
<dbReference type="PANTHER" id="PTHR21600:SF44">
    <property type="entry name" value="RIBOSOMAL LARGE SUBUNIT PSEUDOURIDINE SYNTHASE D"/>
    <property type="match status" value="1"/>
</dbReference>
<dbReference type="PANTHER" id="PTHR21600">
    <property type="entry name" value="MITOCHONDRIAL RNA PSEUDOURIDINE SYNTHASE"/>
    <property type="match status" value="1"/>
</dbReference>